<keyword evidence="15" id="KW-1185">Reference proteome</keyword>
<dbReference type="HAMAP" id="MF_00409">
    <property type="entry name" value="LpxK"/>
    <property type="match status" value="1"/>
</dbReference>
<sequence>MNANKSKKSHNCNFLFVLTRLLRPFSILYGRILAVRNWLYDKEIYSVFAPVQRTISVGNITVGGTGKTPLIEFLAGKLLTGPASLAQPGTHWPMATLSRGYGRRTAGFRIATPADTAETIGDEPLQLYQKFGQRLVVAVAERRALGLQELARLHPDIRLVLLDDAFQHRAVQPGLNILLTDYNRPFYRDHPFPEGRLREGRQGARRADLIIVTKCPDGLSEANQRHIRAAIEPYKAPDTPVFFAGLRYGEPRNGLGQSLTAAADRAVVLVSGLANADPLDAYVRRVWNLRAHHRFNDHHEYTRAEVDQLLGSLPADAVLMTTEKDWVKLRPLLPADAGERVFYLPIAVQLLGNETDFWDRIEQAAFLKNS</sequence>
<keyword evidence="9 13" id="KW-0418">Kinase</keyword>
<accession>A0A7J5U6G6</accession>
<evidence type="ECO:0000256" key="3">
    <source>
        <dbReference type="ARBA" id="ARBA00012071"/>
    </source>
</evidence>
<evidence type="ECO:0000256" key="2">
    <source>
        <dbReference type="ARBA" id="ARBA00004870"/>
    </source>
</evidence>
<dbReference type="PANTHER" id="PTHR42724:SF1">
    <property type="entry name" value="TETRAACYLDISACCHARIDE 4'-KINASE, MITOCHONDRIAL-RELATED"/>
    <property type="match status" value="1"/>
</dbReference>
<feature type="binding site" evidence="13">
    <location>
        <begin position="61"/>
        <end position="68"/>
    </location>
    <ligand>
        <name>ATP</name>
        <dbReference type="ChEBI" id="CHEBI:30616"/>
    </ligand>
</feature>
<evidence type="ECO:0000313" key="15">
    <source>
        <dbReference type="Proteomes" id="UP000488299"/>
    </source>
</evidence>
<keyword evidence="7 13" id="KW-0808">Transferase</keyword>
<reference evidence="14 15" key="1">
    <citation type="submission" date="2019-10" db="EMBL/GenBank/DDBJ databases">
        <title>Rudanella paleaurantiibacter sp. nov., isolated from sludge.</title>
        <authorList>
            <person name="Xu S.Q."/>
        </authorList>
    </citation>
    <scope>NUCLEOTIDE SEQUENCE [LARGE SCALE GENOMIC DNA]</scope>
    <source>
        <strain evidence="14 15">HX-22-17</strain>
    </source>
</reference>
<evidence type="ECO:0000256" key="6">
    <source>
        <dbReference type="ARBA" id="ARBA00022556"/>
    </source>
</evidence>
<evidence type="ECO:0000256" key="12">
    <source>
        <dbReference type="ARBA" id="ARBA00029757"/>
    </source>
</evidence>
<evidence type="ECO:0000256" key="10">
    <source>
        <dbReference type="ARBA" id="ARBA00022840"/>
    </source>
</evidence>
<evidence type="ECO:0000256" key="7">
    <source>
        <dbReference type="ARBA" id="ARBA00022679"/>
    </source>
</evidence>
<dbReference type="GO" id="GO:0005886">
    <property type="term" value="C:plasma membrane"/>
    <property type="evidence" value="ECO:0007669"/>
    <property type="project" value="TreeGrafter"/>
</dbReference>
<comment type="catalytic activity">
    <reaction evidence="13">
        <text>a lipid A disaccharide + ATP = a lipid IVA + ADP + H(+)</text>
        <dbReference type="Rhea" id="RHEA:67840"/>
        <dbReference type="ChEBI" id="CHEBI:15378"/>
        <dbReference type="ChEBI" id="CHEBI:30616"/>
        <dbReference type="ChEBI" id="CHEBI:176343"/>
        <dbReference type="ChEBI" id="CHEBI:176425"/>
        <dbReference type="ChEBI" id="CHEBI:456216"/>
        <dbReference type="EC" id="2.7.1.130"/>
    </reaction>
</comment>
<evidence type="ECO:0000256" key="11">
    <source>
        <dbReference type="ARBA" id="ARBA00023098"/>
    </source>
</evidence>
<dbReference type="GO" id="GO:0009245">
    <property type="term" value="P:lipid A biosynthetic process"/>
    <property type="evidence" value="ECO:0007669"/>
    <property type="project" value="UniProtKB-UniRule"/>
</dbReference>
<evidence type="ECO:0000256" key="8">
    <source>
        <dbReference type="ARBA" id="ARBA00022741"/>
    </source>
</evidence>
<evidence type="ECO:0000256" key="9">
    <source>
        <dbReference type="ARBA" id="ARBA00022777"/>
    </source>
</evidence>
<dbReference type="InterPro" id="IPR003758">
    <property type="entry name" value="LpxK"/>
</dbReference>
<dbReference type="UniPathway" id="UPA00359">
    <property type="reaction ID" value="UER00482"/>
</dbReference>
<keyword evidence="8 13" id="KW-0547">Nucleotide-binding</keyword>
<proteinExistence type="inferred from homology"/>
<comment type="similarity">
    <text evidence="13">Belongs to the LpxK family.</text>
</comment>
<dbReference type="AlphaFoldDB" id="A0A7J5U6G6"/>
<dbReference type="Proteomes" id="UP000488299">
    <property type="component" value="Unassembled WGS sequence"/>
</dbReference>
<keyword evidence="11 13" id="KW-0443">Lipid metabolism</keyword>
<protein>
    <recommendedName>
        <fullName evidence="4 13">Tetraacyldisaccharide 4'-kinase</fullName>
        <ecNumber evidence="3 13">2.7.1.130</ecNumber>
    </recommendedName>
    <alternativeName>
        <fullName evidence="12 13">Lipid A 4'-kinase</fullName>
    </alternativeName>
</protein>
<keyword evidence="6 13" id="KW-0441">Lipid A biosynthesis</keyword>
<dbReference type="GO" id="GO:0009029">
    <property type="term" value="F:lipid-A 4'-kinase activity"/>
    <property type="evidence" value="ECO:0007669"/>
    <property type="project" value="UniProtKB-UniRule"/>
</dbReference>
<gene>
    <name evidence="13 14" type="primary">lpxK</name>
    <name evidence="14" type="ORF">F5984_04800</name>
</gene>
<dbReference type="EC" id="2.7.1.130" evidence="3 13"/>
<comment type="caution">
    <text evidence="14">The sequence shown here is derived from an EMBL/GenBank/DDBJ whole genome shotgun (WGS) entry which is preliminary data.</text>
</comment>
<comment type="function">
    <text evidence="1 13">Transfers the gamma-phosphate of ATP to the 4'-position of a tetraacyldisaccharide 1-phosphate intermediate (termed DS-1-P) to form tetraacyldisaccharide 1,4'-bis-phosphate (lipid IVA).</text>
</comment>
<evidence type="ECO:0000256" key="1">
    <source>
        <dbReference type="ARBA" id="ARBA00002274"/>
    </source>
</evidence>
<dbReference type="EMBL" id="WELI01000001">
    <property type="protein sequence ID" value="KAB7733251.1"/>
    <property type="molecule type" value="Genomic_DNA"/>
</dbReference>
<evidence type="ECO:0000256" key="5">
    <source>
        <dbReference type="ARBA" id="ARBA00022516"/>
    </source>
</evidence>
<dbReference type="GO" id="GO:0009244">
    <property type="term" value="P:lipopolysaccharide core region biosynthetic process"/>
    <property type="evidence" value="ECO:0007669"/>
    <property type="project" value="TreeGrafter"/>
</dbReference>
<evidence type="ECO:0000313" key="14">
    <source>
        <dbReference type="EMBL" id="KAB7733251.1"/>
    </source>
</evidence>
<keyword evidence="10 13" id="KW-0067">ATP-binding</keyword>
<organism evidence="14 15">
    <name type="scientific">Rudanella paleaurantiibacter</name>
    <dbReference type="NCBI Taxonomy" id="2614655"/>
    <lineage>
        <taxon>Bacteria</taxon>
        <taxon>Pseudomonadati</taxon>
        <taxon>Bacteroidota</taxon>
        <taxon>Cytophagia</taxon>
        <taxon>Cytophagales</taxon>
        <taxon>Cytophagaceae</taxon>
        <taxon>Rudanella</taxon>
    </lineage>
</organism>
<evidence type="ECO:0000256" key="13">
    <source>
        <dbReference type="HAMAP-Rule" id="MF_00409"/>
    </source>
</evidence>
<dbReference type="NCBIfam" id="TIGR00682">
    <property type="entry name" value="lpxK"/>
    <property type="match status" value="1"/>
</dbReference>
<dbReference type="RefSeq" id="WP_152123085.1">
    <property type="nucleotide sequence ID" value="NZ_WELI01000001.1"/>
</dbReference>
<comment type="pathway">
    <text evidence="2 13">Glycolipid biosynthesis; lipid IV(A) biosynthesis; lipid IV(A) from (3R)-3-hydroxytetradecanoyl-[acyl-carrier-protein] and UDP-N-acetyl-alpha-D-glucosamine: step 6/6.</text>
</comment>
<evidence type="ECO:0000256" key="4">
    <source>
        <dbReference type="ARBA" id="ARBA00016436"/>
    </source>
</evidence>
<name>A0A7J5U6G6_9BACT</name>
<dbReference type="GO" id="GO:0005524">
    <property type="term" value="F:ATP binding"/>
    <property type="evidence" value="ECO:0007669"/>
    <property type="project" value="UniProtKB-UniRule"/>
</dbReference>
<dbReference type="PANTHER" id="PTHR42724">
    <property type="entry name" value="TETRAACYLDISACCHARIDE 4'-KINASE"/>
    <property type="match status" value="1"/>
</dbReference>
<dbReference type="Pfam" id="PF02606">
    <property type="entry name" value="LpxK"/>
    <property type="match status" value="1"/>
</dbReference>
<keyword evidence="5 13" id="KW-0444">Lipid biosynthesis</keyword>